<evidence type="ECO:0000256" key="1">
    <source>
        <dbReference type="SAM" id="MobiDB-lite"/>
    </source>
</evidence>
<dbReference type="Proteomes" id="UP000019062">
    <property type="component" value="Unassembled WGS sequence"/>
</dbReference>
<feature type="region of interest" description="Disordered" evidence="1">
    <location>
        <begin position="1"/>
        <end position="42"/>
    </location>
</feature>
<evidence type="ECO:0000313" key="4">
    <source>
        <dbReference type="Proteomes" id="UP000019062"/>
    </source>
</evidence>
<proteinExistence type="predicted"/>
<protein>
    <submittedName>
        <fullName evidence="3">Uncharacterized protein</fullName>
    </submittedName>
</protein>
<feature type="transmembrane region" description="Helical" evidence="2">
    <location>
        <begin position="51"/>
        <end position="72"/>
    </location>
</feature>
<gene>
    <name evidence="3" type="ORF">C176_08152</name>
</gene>
<keyword evidence="2" id="KW-0472">Membrane</keyword>
<evidence type="ECO:0000313" key="3">
    <source>
        <dbReference type="EMBL" id="ETT86669.1"/>
    </source>
</evidence>
<evidence type="ECO:0000256" key="2">
    <source>
        <dbReference type="SAM" id="Phobius"/>
    </source>
</evidence>
<feature type="compositionally biased region" description="Polar residues" evidence="1">
    <location>
        <begin position="1"/>
        <end position="15"/>
    </location>
</feature>
<organism evidence="3 4">
    <name type="scientific">Viridibacillus arenosi FSL R5-213</name>
    <dbReference type="NCBI Taxonomy" id="1227360"/>
    <lineage>
        <taxon>Bacteria</taxon>
        <taxon>Bacillati</taxon>
        <taxon>Bacillota</taxon>
        <taxon>Bacilli</taxon>
        <taxon>Bacillales</taxon>
        <taxon>Caryophanaceae</taxon>
        <taxon>Viridibacillus</taxon>
    </lineage>
</organism>
<keyword evidence="4" id="KW-1185">Reference proteome</keyword>
<dbReference type="RefSeq" id="WP_038182461.1">
    <property type="nucleotide sequence ID" value="NZ_ASQA01000013.1"/>
</dbReference>
<keyword evidence="2" id="KW-1133">Transmembrane helix</keyword>
<sequence>MEEKNQIIQDESNTLNDEDTIFDPMESDNQIMGAPSHKKPHIQQQPKGIRVIGYTLIGFCVLMVAIAIVALIV</sequence>
<accession>W4F2G0</accession>
<keyword evidence="2" id="KW-0812">Transmembrane</keyword>
<dbReference type="EMBL" id="ASQA01000013">
    <property type="protein sequence ID" value="ETT86669.1"/>
    <property type="molecule type" value="Genomic_DNA"/>
</dbReference>
<name>W4F2G0_9BACL</name>
<reference evidence="3 4" key="1">
    <citation type="journal article" date="2014" name="BMC Genomics">
        <title>Genomic comparison of sporeforming bacilli isolated from milk.</title>
        <authorList>
            <person name="Moreno Switt A.I."/>
            <person name="Andrus A.D."/>
            <person name="Ranieri M.L."/>
            <person name="Orsi R.H."/>
            <person name="Ivy R."/>
            <person name="den Bakker H.C."/>
            <person name="Martin N.H."/>
            <person name="Wiedmann M."/>
            <person name="Boor K.J."/>
        </authorList>
    </citation>
    <scope>NUCLEOTIDE SEQUENCE [LARGE SCALE GENOMIC DNA]</scope>
    <source>
        <strain evidence="3 4">FSL R5-213</strain>
    </source>
</reference>
<comment type="caution">
    <text evidence="3">The sequence shown here is derived from an EMBL/GenBank/DDBJ whole genome shotgun (WGS) entry which is preliminary data.</text>
</comment>
<dbReference type="AlphaFoldDB" id="W4F2G0"/>